<dbReference type="eggNOG" id="COG0110">
    <property type="taxonomic scope" value="Bacteria"/>
</dbReference>
<dbReference type="InterPro" id="IPR011004">
    <property type="entry name" value="Trimer_LpxA-like_sf"/>
</dbReference>
<dbReference type="Proteomes" id="UP000007013">
    <property type="component" value="Chromosome"/>
</dbReference>
<dbReference type="KEGG" id="ote:Oter_3267"/>
<sequence>MSNDSAVRDWLRRAKCLAVRLRTGTRVKVRGQGNRVEISRAMLHGVTIEISGRGNELTIGPGARLWGAAIKLRGNNLRCVIGAYCKLRHVRYTVEDDGSRLLVGNESSGTGCSVVVCEGGLVQVGRDCMMSADADVRNTDGHSVLDQLTGRRINPAADVVLGDHVWIGLKAQILKGVRIGEHSIVAAGSVVIRDVPAHTIVAGIPAKPVKTGITWDRLRLPVAAAEPALTVTAA</sequence>
<gene>
    <name evidence="4" type="ordered locus">Oter_3267</name>
</gene>
<accession>B1ZT92</accession>
<dbReference type="OrthoDB" id="9801456at2"/>
<evidence type="ECO:0000313" key="4">
    <source>
        <dbReference type="EMBL" id="ACB76546.1"/>
    </source>
</evidence>
<reference evidence="4 5" key="1">
    <citation type="journal article" date="2011" name="J. Bacteriol.">
        <title>Genome sequence of the verrucomicrobium Opitutus terrae PB90-1, an abundant inhabitant of rice paddy soil ecosystems.</title>
        <authorList>
            <person name="van Passel M.W."/>
            <person name="Kant R."/>
            <person name="Palva A."/>
            <person name="Copeland A."/>
            <person name="Lucas S."/>
            <person name="Lapidus A."/>
            <person name="Glavina del Rio T."/>
            <person name="Pitluck S."/>
            <person name="Goltsman E."/>
            <person name="Clum A."/>
            <person name="Sun H."/>
            <person name="Schmutz J."/>
            <person name="Larimer F.W."/>
            <person name="Land M.L."/>
            <person name="Hauser L."/>
            <person name="Kyrpides N."/>
            <person name="Mikhailova N."/>
            <person name="Richardson P.P."/>
            <person name="Janssen P.H."/>
            <person name="de Vos W.M."/>
            <person name="Smidt H."/>
        </authorList>
    </citation>
    <scope>NUCLEOTIDE SEQUENCE [LARGE SCALE GENOMIC DNA]</scope>
    <source>
        <strain evidence="5">DSM 11246 / JCM 15787 / PB90-1</strain>
    </source>
</reference>
<name>B1ZT92_OPITP</name>
<evidence type="ECO:0000256" key="3">
    <source>
        <dbReference type="ARBA" id="ARBA00023315"/>
    </source>
</evidence>
<evidence type="ECO:0000256" key="1">
    <source>
        <dbReference type="ARBA" id="ARBA00022679"/>
    </source>
</evidence>
<dbReference type="SUPFAM" id="SSF51161">
    <property type="entry name" value="Trimeric LpxA-like enzymes"/>
    <property type="match status" value="1"/>
</dbReference>
<keyword evidence="5" id="KW-1185">Reference proteome</keyword>
<dbReference type="GO" id="GO:0016746">
    <property type="term" value="F:acyltransferase activity"/>
    <property type="evidence" value="ECO:0007669"/>
    <property type="project" value="UniProtKB-KW"/>
</dbReference>
<dbReference type="HOGENOM" id="CLU_051638_6_2_0"/>
<dbReference type="RefSeq" id="WP_012376075.1">
    <property type="nucleotide sequence ID" value="NC_010571.1"/>
</dbReference>
<dbReference type="PANTHER" id="PTHR23416">
    <property type="entry name" value="SIALIC ACID SYNTHASE-RELATED"/>
    <property type="match status" value="1"/>
</dbReference>
<keyword evidence="3" id="KW-0012">Acyltransferase</keyword>
<organism evidence="4 5">
    <name type="scientific">Opitutus terrae (strain DSM 11246 / JCM 15787 / PB90-1)</name>
    <dbReference type="NCBI Taxonomy" id="452637"/>
    <lineage>
        <taxon>Bacteria</taxon>
        <taxon>Pseudomonadati</taxon>
        <taxon>Verrucomicrobiota</taxon>
        <taxon>Opitutia</taxon>
        <taxon>Opitutales</taxon>
        <taxon>Opitutaceae</taxon>
        <taxon>Opitutus</taxon>
    </lineage>
</organism>
<keyword evidence="2" id="KW-0677">Repeat</keyword>
<dbReference type="PANTHER" id="PTHR23416:SF78">
    <property type="entry name" value="LIPOPOLYSACCHARIDE BIOSYNTHESIS O-ACETYL TRANSFERASE WBBJ-RELATED"/>
    <property type="match status" value="1"/>
</dbReference>
<dbReference type="Gene3D" id="2.160.10.10">
    <property type="entry name" value="Hexapeptide repeat proteins"/>
    <property type="match status" value="1"/>
</dbReference>
<dbReference type="InterPro" id="IPR018357">
    <property type="entry name" value="Hexapep_transf_CS"/>
</dbReference>
<dbReference type="PROSITE" id="PS00101">
    <property type="entry name" value="HEXAPEP_TRANSFERASES"/>
    <property type="match status" value="1"/>
</dbReference>
<keyword evidence="1 4" id="KW-0808">Transferase</keyword>
<evidence type="ECO:0000313" key="5">
    <source>
        <dbReference type="Proteomes" id="UP000007013"/>
    </source>
</evidence>
<dbReference type="InterPro" id="IPR051159">
    <property type="entry name" value="Hexapeptide_acetyltransf"/>
</dbReference>
<proteinExistence type="predicted"/>
<dbReference type="Pfam" id="PF00132">
    <property type="entry name" value="Hexapep"/>
    <property type="match status" value="1"/>
</dbReference>
<dbReference type="STRING" id="452637.Oter_3267"/>
<dbReference type="EMBL" id="CP001032">
    <property type="protein sequence ID" value="ACB76546.1"/>
    <property type="molecule type" value="Genomic_DNA"/>
</dbReference>
<dbReference type="InterPro" id="IPR001451">
    <property type="entry name" value="Hexapep"/>
</dbReference>
<dbReference type="AlphaFoldDB" id="B1ZT92"/>
<dbReference type="CDD" id="cd04647">
    <property type="entry name" value="LbH_MAT_like"/>
    <property type="match status" value="1"/>
</dbReference>
<evidence type="ECO:0000256" key="2">
    <source>
        <dbReference type="ARBA" id="ARBA00022737"/>
    </source>
</evidence>
<protein>
    <submittedName>
        <fullName evidence="4">Acetyltransferase with hexapeptide repeat</fullName>
    </submittedName>
</protein>